<dbReference type="InterPro" id="IPR000073">
    <property type="entry name" value="AB_hydrolase_1"/>
</dbReference>
<dbReference type="VEuPathDB" id="TriTrypDB:TCSYLVIO_003703"/>
<evidence type="ECO:0000313" key="5">
    <source>
        <dbReference type="Proteomes" id="UP000583944"/>
    </source>
</evidence>
<dbReference type="AlphaFoldDB" id="A0A2V2VQA5"/>
<organism evidence="3 4">
    <name type="scientific">Trypanosoma cruzi</name>
    <dbReference type="NCBI Taxonomy" id="5693"/>
    <lineage>
        <taxon>Eukaryota</taxon>
        <taxon>Discoba</taxon>
        <taxon>Euglenozoa</taxon>
        <taxon>Kinetoplastea</taxon>
        <taxon>Metakinetoplastina</taxon>
        <taxon>Trypanosomatida</taxon>
        <taxon>Trypanosomatidae</taxon>
        <taxon>Trypanosoma</taxon>
        <taxon>Schizotrypanum</taxon>
    </lineage>
</organism>
<dbReference type="VEuPathDB" id="TriTrypDB:ECC02_002641"/>
<gene>
    <name evidence="3" type="ORF">C3747_235g5</name>
    <name evidence="2" type="ORF">ECC02_002641</name>
</gene>
<evidence type="ECO:0000313" key="2">
    <source>
        <dbReference type="EMBL" id="KAF5224385.1"/>
    </source>
</evidence>
<comment type="caution">
    <text evidence="3">The sequence shown here is derived from an EMBL/GenBank/DDBJ whole genome shotgun (WGS) entry which is preliminary data.</text>
</comment>
<evidence type="ECO:0000259" key="1">
    <source>
        <dbReference type="Pfam" id="PF12697"/>
    </source>
</evidence>
<dbReference type="Proteomes" id="UP000246078">
    <property type="component" value="Unassembled WGS sequence"/>
</dbReference>
<dbReference type="Gene3D" id="3.40.50.1820">
    <property type="entry name" value="alpha/beta hydrolase"/>
    <property type="match status" value="1"/>
</dbReference>
<dbReference type="SUPFAM" id="SSF53474">
    <property type="entry name" value="alpha/beta-Hydrolases"/>
    <property type="match status" value="1"/>
</dbReference>
<dbReference type="VEuPathDB" id="TriTrypDB:TcG_01324"/>
<proteinExistence type="predicted"/>
<dbReference type="EMBL" id="JABDHM010000013">
    <property type="protein sequence ID" value="KAF5224385.1"/>
    <property type="molecule type" value="Genomic_DNA"/>
</dbReference>
<dbReference type="VEuPathDB" id="TriTrypDB:C3747_235g5"/>
<protein>
    <submittedName>
        <fullName evidence="3">Putative Alpha/beta hydrolase family</fullName>
    </submittedName>
</protein>
<reference evidence="3 4" key="1">
    <citation type="journal article" date="2018" name="Microb. Genom.">
        <title>Expanding an expanded genome: long-read sequencing of Trypanosoma cruzi.</title>
        <authorList>
            <person name="Berna L."/>
            <person name="Rodriguez M."/>
            <person name="Chiribao M.L."/>
            <person name="Parodi-Talice A."/>
            <person name="Pita S."/>
            <person name="Rijo G."/>
            <person name="Alvarez-Valin F."/>
            <person name="Robello C."/>
        </authorList>
    </citation>
    <scope>NUCLEOTIDE SEQUENCE [LARGE SCALE GENOMIC DNA]</scope>
    <source>
        <strain evidence="3 4">TCC</strain>
    </source>
</reference>
<reference evidence="2" key="3">
    <citation type="submission" date="2020-04" db="EMBL/GenBank/DDBJ databases">
        <authorList>
            <person name="Diaz Viraque F."/>
        </authorList>
    </citation>
    <scope>NUCLEOTIDE SEQUENCE</scope>
    <source>
        <strain evidence="2">Berenice</strain>
    </source>
</reference>
<sequence length="318" mass="34962">MNLVRRVFSSGSTVRALPISESPVLLNYTLSTFRWHLDSRPSSKAILVHDLFGSAASWQQLLNDDLSRLPLSQFTPTTPLELYAVELRGHNHSRGLPCPKDGDNYTLASAADVVLHQKQVLRTEAKLVGLGFGALVACQAALHSPKSGFDSLTLIVNEPSQLLCCDPSNYSLPSIIRGMPRGMRSLGEVEEYLKKTVNNAVERALIFAVVELQEGVPGFRFSDDLLHFHGPFKGAADIAEDITFERRVTVVVCGNEAVPQDARERFTKHFPRATFVQFQGGSNPGITGLYAQGTNFICTFLEALEMLGTVDEGEKEEK</sequence>
<feature type="domain" description="AB hydrolase-1" evidence="1">
    <location>
        <begin position="46"/>
        <end position="280"/>
    </location>
</feature>
<keyword evidence="3" id="KW-0378">Hydrolase</keyword>
<accession>A0A2V2VQA5</accession>
<dbReference type="Proteomes" id="UP000583944">
    <property type="component" value="Unassembled WGS sequence"/>
</dbReference>
<dbReference type="GO" id="GO:0016787">
    <property type="term" value="F:hydrolase activity"/>
    <property type="evidence" value="ECO:0007669"/>
    <property type="project" value="UniProtKB-KW"/>
</dbReference>
<dbReference type="VEuPathDB" id="TriTrypDB:Tc_MARK_2464"/>
<name>A0A2V2VQA5_TRYCR</name>
<evidence type="ECO:0000313" key="3">
    <source>
        <dbReference type="EMBL" id="PWU97936.1"/>
    </source>
</evidence>
<dbReference type="VEuPathDB" id="TriTrypDB:TcCLB.507053.170"/>
<dbReference type="VEuPathDB" id="TriTrypDB:BCY84_20508"/>
<dbReference type="EMBL" id="PRFC01000235">
    <property type="protein sequence ID" value="PWU97936.1"/>
    <property type="molecule type" value="Genomic_DNA"/>
</dbReference>
<dbReference type="VEuPathDB" id="TriTrypDB:TcBrA4_0125660"/>
<dbReference type="VEuPathDB" id="TriTrypDB:TCDM_02453"/>
<dbReference type="InterPro" id="IPR029058">
    <property type="entry name" value="AB_hydrolase_fold"/>
</dbReference>
<reference evidence="2 5" key="2">
    <citation type="journal article" date="2019" name="Genome Biol. Evol.">
        <title>Nanopore Sequencing Significantly Improves Genome Assembly of the Protozoan Parasite Trypanosoma cruzi.</title>
        <authorList>
            <person name="Diaz-Viraque F."/>
            <person name="Pita S."/>
            <person name="Greif G."/>
            <person name="de Souza R.C.M."/>
            <person name="Iraola G."/>
            <person name="Robello C."/>
        </authorList>
    </citation>
    <scope>NUCLEOTIDE SEQUENCE [LARGE SCALE GENOMIC DNA]</scope>
    <source>
        <strain evidence="2 5">Berenice</strain>
    </source>
</reference>
<evidence type="ECO:0000313" key="4">
    <source>
        <dbReference type="Proteomes" id="UP000246078"/>
    </source>
</evidence>
<dbReference type="VEuPathDB" id="TriTrypDB:C4B63_7g399"/>
<dbReference type="Pfam" id="PF12697">
    <property type="entry name" value="Abhydrolase_6"/>
    <property type="match status" value="1"/>
</dbReference>
<dbReference type="VEuPathDB" id="TriTrypDB:TcCL_NonESM04122"/>